<comment type="caution">
    <text evidence="1">The sequence shown here is derived from an EMBL/GenBank/DDBJ whole genome shotgun (WGS) entry which is preliminary data.</text>
</comment>
<organism evidence="1 2">
    <name type="scientific">Diphasiastrum complanatum</name>
    <name type="common">Issler's clubmoss</name>
    <name type="synonym">Lycopodium complanatum</name>
    <dbReference type="NCBI Taxonomy" id="34168"/>
    <lineage>
        <taxon>Eukaryota</taxon>
        <taxon>Viridiplantae</taxon>
        <taxon>Streptophyta</taxon>
        <taxon>Embryophyta</taxon>
        <taxon>Tracheophyta</taxon>
        <taxon>Lycopodiopsida</taxon>
        <taxon>Lycopodiales</taxon>
        <taxon>Lycopodiaceae</taxon>
        <taxon>Lycopodioideae</taxon>
        <taxon>Diphasiastrum</taxon>
    </lineage>
</organism>
<proteinExistence type="predicted"/>
<accession>A0ACC2C2P3</accession>
<reference evidence="2" key="1">
    <citation type="journal article" date="2024" name="Proc. Natl. Acad. Sci. U.S.A.">
        <title>Extraordinary preservation of gene collinearity over three hundred million years revealed in homosporous lycophytes.</title>
        <authorList>
            <person name="Li C."/>
            <person name="Wickell D."/>
            <person name="Kuo L.Y."/>
            <person name="Chen X."/>
            <person name="Nie B."/>
            <person name="Liao X."/>
            <person name="Peng D."/>
            <person name="Ji J."/>
            <person name="Jenkins J."/>
            <person name="Williams M."/>
            <person name="Shu S."/>
            <person name="Plott C."/>
            <person name="Barry K."/>
            <person name="Rajasekar S."/>
            <person name="Grimwood J."/>
            <person name="Han X."/>
            <person name="Sun S."/>
            <person name="Hou Z."/>
            <person name="He W."/>
            <person name="Dai G."/>
            <person name="Sun C."/>
            <person name="Schmutz J."/>
            <person name="Leebens-Mack J.H."/>
            <person name="Li F.W."/>
            <person name="Wang L."/>
        </authorList>
    </citation>
    <scope>NUCLEOTIDE SEQUENCE [LARGE SCALE GENOMIC DNA]</scope>
    <source>
        <strain evidence="2">cv. PW_Plant_1</strain>
    </source>
</reference>
<protein>
    <submittedName>
        <fullName evidence="1">Uncharacterized protein</fullName>
    </submittedName>
</protein>
<keyword evidence="2" id="KW-1185">Reference proteome</keyword>
<dbReference type="Proteomes" id="UP001162992">
    <property type="component" value="Chromosome 12"/>
</dbReference>
<sequence>MFKKCFKLQWHLLPSTHKLKHHSHWFAKSKNFSMFLQEDGKVRNSIDSYIRTGFSASLIENHGQGIEQTRMNVQQNLLESRIRRVYISFAEIAKPCGARKMKIAIELAIETDLTGIKTHIAGHINRTKIARNEWAREGRVALQTLRALVADSKESPRCRAELL</sequence>
<dbReference type="EMBL" id="CM055103">
    <property type="protein sequence ID" value="KAJ7536225.1"/>
    <property type="molecule type" value="Genomic_DNA"/>
</dbReference>
<evidence type="ECO:0000313" key="2">
    <source>
        <dbReference type="Proteomes" id="UP001162992"/>
    </source>
</evidence>
<gene>
    <name evidence="1" type="ORF">O6H91_12G060600</name>
</gene>
<name>A0ACC2C2P3_DIPCM</name>
<evidence type="ECO:0000313" key="1">
    <source>
        <dbReference type="EMBL" id="KAJ7536225.1"/>
    </source>
</evidence>